<protein>
    <recommendedName>
        <fullName evidence="3">SnoaL-like domain-containing protein</fullName>
    </recommendedName>
</protein>
<accession>A0A511QCN1</accession>
<organism evidence="1 2">
    <name type="scientific">Vibrio sagamiensis NBRC 104589</name>
    <dbReference type="NCBI Taxonomy" id="1219064"/>
    <lineage>
        <taxon>Bacteria</taxon>
        <taxon>Pseudomonadati</taxon>
        <taxon>Pseudomonadota</taxon>
        <taxon>Gammaproteobacteria</taxon>
        <taxon>Vibrionales</taxon>
        <taxon>Vibrionaceae</taxon>
        <taxon>Vibrio</taxon>
    </lineage>
</organism>
<evidence type="ECO:0000313" key="2">
    <source>
        <dbReference type="Proteomes" id="UP000321922"/>
    </source>
</evidence>
<reference evidence="1 2" key="1">
    <citation type="submission" date="2019-07" db="EMBL/GenBank/DDBJ databases">
        <title>Whole genome shotgun sequence of Vibrio sagamiensis NBRC 104589.</title>
        <authorList>
            <person name="Hosoyama A."/>
            <person name="Uohara A."/>
            <person name="Ohji S."/>
            <person name="Ichikawa N."/>
        </authorList>
    </citation>
    <scope>NUCLEOTIDE SEQUENCE [LARGE SCALE GENOMIC DNA]</scope>
    <source>
        <strain evidence="1 2">NBRC 104589</strain>
    </source>
</reference>
<dbReference type="AlphaFoldDB" id="A0A511QCN1"/>
<comment type="caution">
    <text evidence="1">The sequence shown here is derived from an EMBL/GenBank/DDBJ whole genome shotgun (WGS) entry which is preliminary data.</text>
</comment>
<proteinExistence type="predicted"/>
<name>A0A511QCN1_9VIBR</name>
<gene>
    <name evidence="1" type="ORF">VSA01S_10880</name>
</gene>
<dbReference type="EMBL" id="BJXJ01000008">
    <property type="protein sequence ID" value="GEM74976.1"/>
    <property type="molecule type" value="Genomic_DNA"/>
</dbReference>
<dbReference type="Proteomes" id="UP000321922">
    <property type="component" value="Unassembled WGS sequence"/>
</dbReference>
<sequence>MNAQASSTPNVDPILNVKFEDNANPKANQYLEKMFTAFVAKDKTDLKSILSDNFVQKLGIKENKYDDFVQHSSYISNNIRQINFTFKDVNVDADGTVSEIHVVEATKLDGSITKAKLYVFHYFDKNGKLMKIDELSTMIEGSEADKDLGFRTK</sequence>
<evidence type="ECO:0008006" key="3">
    <source>
        <dbReference type="Google" id="ProtNLM"/>
    </source>
</evidence>
<dbReference type="InterPro" id="IPR032710">
    <property type="entry name" value="NTF2-like_dom_sf"/>
</dbReference>
<dbReference type="SUPFAM" id="SSF54427">
    <property type="entry name" value="NTF2-like"/>
    <property type="match status" value="1"/>
</dbReference>
<keyword evidence="2" id="KW-1185">Reference proteome</keyword>
<evidence type="ECO:0000313" key="1">
    <source>
        <dbReference type="EMBL" id="GEM74976.1"/>
    </source>
</evidence>